<keyword evidence="1" id="KW-0732">Signal</keyword>
<dbReference type="InterPro" id="IPR006311">
    <property type="entry name" value="TAT_signal"/>
</dbReference>
<evidence type="ECO:0000259" key="2">
    <source>
        <dbReference type="Pfam" id="PF01345"/>
    </source>
</evidence>
<feature type="domain" description="DUF11" evidence="2">
    <location>
        <begin position="178"/>
        <end position="301"/>
    </location>
</feature>
<dbReference type="Pfam" id="PF01345">
    <property type="entry name" value="DUF11"/>
    <property type="match status" value="2"/>
</dbReference>
<accession>A0A1C6SXB4</accession>
<feature type="chain" id="PRO_5008746173" evidence="1">
    <location>
        <begin position="38"/>
        <end position="423"/>
    </location>
</feature>
<feature type="signal peptide" evidence="1">
    <location>
        <begin position="1"/>
        <end position="37"/>
    </location>
</feature>
<sequence>MHPTPHPTRRTRLAAASGLAALLSLAAATLPAAPAAAAPSRADLAVTATAIAPRDQVVDVGGGVTVEVEVRNAGTRSASDVTLTYGLPDGAYFTDGNGAPEGWTCDFGPAATCTYGALAAGASAPLLRFHFYLPPAPTGTVSAVTATATTTSPELSTSNNTGSAPITYVRGVTDLEVIAAQANPAQPIVGDTVNVSVQVHNTGNMTAQLVHVTVPLPAGLTRVSEDYNSPWYCEFSDTLVAGQPGWSCLYYQLVNGWTPEPLDLSATVATAVPGDVVIFTATATTTSPEDDLADNTGQASVTVAEPGTVRGTVWLDADRDGVRDAEETGVTGAQLSVGVQDEQSGETHRRATVAADGTWTTPFRAGGLIANFTIQSPYCFADSVDGDLAMYQNYSYGGGWAASNPATLAAGGEAVIDAAVVRC</sequence>
<proteinExistence type="predicted"/>
<evidence type="ECO:0000313" key="3">
    <source>
        <dbReference type="EMBL" id="SCL34196.1"/>
    </source>
</evidence>
<dbReference type="PANTHER" id="PTHR34819">
    <property type="entry name" value="LARGE CYSTEINE-RICH PERIPLASMIC PROTEIN OMCB"/>
    <property type="match status" value="1"/>
</dbReference>
<protein>
    <submittedName>
        <fullName evidence="3">Conserved repeat domain-containing protein</fullName>
    </submittedName>
</protein>
<dbReference type="SUPFAM" id="SSF117074">
    <property type="entry name" value="Hypothetical protein PA1324"/>
    <property type="match status" value="1"/>
</dbReference>
<dbReference type="PROSITE" id="PS51318">
    <property type="entry name" value="TAT"/>
    <property type="match status" value="1"/>
</dbReference>
<dbReference type="EMBL" id="FMHW01000002">
    <property type="protein sequence ID" value="SCL34196.1"/>
    <property type="molecule type" value="Genomic_DNA"/>
</dbReference>
<dbReference type="InterPro" id="IPR001434">
    <property type="entry name" value="OmcB-like_DUF11"/>
</dbReference>
<dbReference type="GO" id="GO:0005975">
    <property type="term" value="P:carbohydrate metabolic process"/>
    <property type="evidence" value="ECO:0007669"/>
    <property type="project" value="UniProtKB-ARBA"/>
</dbReference>
<dbReference type="STRING" id="145854.GA0074692_3769"/>
<dbReference type="Proteomes" id="UP000198959">
    <property type="component" value="Unassembled WGS sequence"/>
</dbReference>
<dbReference type="AlphaFoldDB" id="A0A1C6SXB4"/>
<dbReference type="PANTHER" id="PTHR34819:SF3">
    <property type="entry name" value="CELL SURFACE PROTEIN"/>
    <property type="match status" value="1"/>
</dbReference>
<dbReference type="InterPro" id="IPR013783">
    <property type="entry name" value="Ig-like_fold"/>
</dbReference>
<reference evidence="4" key="1">
    <citation type="submission" date="2016-06" db="EMBL/GenBank/DDBJ databases">
        <authorList>
            <person name="Varghese N."/>
            <person name="Submissions Spin"/>
        </authorList>
    </citation>
    <scope>NUCLEOTIDE SEQUENCE [LARGE SCALE GENOMIC DNA]</scope>
    <source>
        <strain evidence="4">DSM 43817</strain>
    </source>
</reference>
<evidence type="ECO:0000313" key="4">
    <source>
        <dbReference type="Proteomes" id="UP000198959"/>
    </source>
</evidence>
<dbReference type="InterPro" id="IPR047589">
    <property type="entry name" value="DUF11_rpt"/>
</dbReference>
<organism evidence="3 4">
    <name type="scientific">Micromonospora pallida</name>
    <dbReference type="NCBI Taxonomy" id="145854"/>
    <lineage>
        <taxon>Bacteria</taxon>
        <taxon>Bacillati</taxon>
        <taxon>Actinomycetota</taxon>
        <taxon>Actinomycetes</taxon>
        <taxon>Micromonosporales</taxon>
        <taxon>Micromonosporaceae</taxon>
        <taxon>Micromonospora</taxon>
    </lineage>
</organism>
<dbReference type="InterPro" id="IPR051172">
    <property type="entry name" value="Chlamydia_OmcB"/>
</dbReference>
<dbReference type="Gene3D" id="2.60.40.10">
    <property type="entry name" value="Immunoglobulins"/>
    <property type="match status" value="2"/>
</dbReference>
<keyword evidence="4" id="KW-1185">Reference proteome</keyword>
<dbReference type="NCBIfam" id="TIGR01451">
    <property type="entry name" value="B_ant_repeat"/>
    <property type="match status" value="1"/>
</dbReference>
<gene>
    <name evidence="3" type="ORF">GA0074692_3769</name>
</gene>
<evidence type="ECO:0000256" key="1">
    <source>
        <dbReference type="SAM" id="SignalP"/>
    </source>
</evidence>
<dbReference type="OrthoDB" id="3386021at2"/>
<dbReference type="RefSeq" id="WP_091646322.1">
    <property type="nucleotide sequence ID" value="NZ_FMHW01000002.1"/>
</dbReference>
<feature type="domain" description="DUF11" evidence="2">
    <location>
        <begin position="43"/>
        <end position="164"/>
    </location>
</feature>
<name>A0A1C6SXB4_9ACTN</name>